<evidence type="ECO:0000313" key="11">
    <source>
        <dbReference type="EMBL" id="WCO65669.1"/>
    </source>
</evidence>
<dbReference type="EMBL" id="CP116942">
    <property type="protein sequence ID" value="WCO65669.1"/>
    <property type="molecule type" value="Genomic_DNA"/>
</dbReference>
<gene>
    <name evidence="11" type="ORF">PO878_14285</name>
</gene>
<dbReference type="PANTHER" id="PTHR32507:SF7">
    <property type="entry name" value="K(+)_H(+) ANTIPORTER NHAP2"/>
    <property type="match status" value="1"/>
</dbReference>
<evidence type="ECO:0000256" key="9">
    <source>
        <dbReference type="SAM" id="Phobius"/>
    </source>
</evidence>
<dbReference type="NCBIfam" id="NF003715">
    <property type="entry name" value="PRK05326.1-2"/>
    <property type="match status" value="1"/>
</dbReference>
<keyword evidence="6 9" id="KW-1133">Transmembrane helix</keyword>
<reference evidence="11" key="1">
    <citation type="submission" date="2023-01" db="EMBL/GenBank/DDBJ databases">
        <title>The diversity of Class Acidimicrobiia in South China Sea sediment environments and the proposal of Iamia marina sp. nov., a novel species of the genus Iamia.</title>
        <authorList>
            <person name="He Y."/>
            <person name="Tian X."/>
        </authorList>
    </citation>
    <scope>NUCLEOTIDE SEQUENCE</scope>
    <source>
        <strain evidence="11">DSM 19957</strain>
    </source>
</reference>
<name>A0AAE9Y7D3_9ACTN</name>
<accession>A0AAE9Y7D3</accession>
<keyword evidence="12" id="KW-1185">Reference proteome</keyword>
<dbReference type="InterPro" id="IPR038770">
    <property type="entry name" value="Na+/solute_symporter_sf"/>
</dbReference>
<keyword evidence="7" id="KW-0406">Ion transport</keyword>
<comment type="subcellular location">
    <subcellularLocation>
        <location evidence="1">Cell membrane</location>
        <topology evidence="1">Multi-pass membrane protein</topology>
    </subcellularLocation>
</comment>
<dbReference type="InterPro" id="IPR006153">
    <property type="entry name" value="Cation/H_exchanger_TM"/>
</dbReference>
<evidence type="ECO:0000256" key="8">
    <source>
        <dbReference type="ARBA" id="ARBA00023136"/>
    </source>
</evidence>
<dbReference type="GO" id="GO:1902600">
    <property type="term" value="P:proton transmembrane transport"/>
    <property type="evidence" value="ECO:0007669"/>
    <property type="project" value="InterPro"/>
</dbReference>
<feature type="transmembrane region" description="Helical" evidence="9">
    <location>
        <begin position="232"/>
        <end position="257"/>
    </location>
</feature>
<feature type="transmembrane region" description="Helical" evidence="9">
    <location>
        <begin position="303"/>
        <end position="325"/>
    </location>
</feature>
<dbReference type="GO" id="GO:0008324">
    <property type="term" value="F:monoatomic cation transmembrane transporter activity"/>
    <property type="evidence" value="ECO:0007669"/>
    <property type="project" value="InterPro"/>
</dbReference>
<dbReference type="InterPro" id="IPR006037">
    <property type="entry name" value="RCK_C"/>
</dbReference>
<dbReference type="PANTHER" id="PTHR32507">
    <property type="entry name" value="NA(+)/H(+) ANTIPORTER 1"/>
    <property type="match status" value="1"/>
</dbReference>
<dbReference type="NCBIfam" id="NF003716">
    <property type="entry name" value="PRK05326.1-3"/>
    <property type="match status" value="1"/>
</dbReference>
<dbReference type="GO" id="GO:0006813">
    <property type="term" value="P:potassium ion transport"/>
    <property type="evidence" value="ECO:0007669"/>
    <property type="project" value="InterPro"/>
</dbReference>
<feature type="transmembrane region" description="Helical" evidence="9">
    <location>
        <begin position="269"/>
        <end position="291"/>
    </location>
</feature>
<keyword evidence="4" id="KW-1003">Cell membrane</keyword>
<feature type="transmembrane region" description="Helical" evidence="9">
    <location>
        <begin position="332"/>
        <end position="354"/>
    </location>
</feature>
<dbReference type="SUPFAM" id="SSF116726">
    <property type="entry name" value="TrkA C-terminal domain-like"/>
    <property type="match status" value="1"/>
</dbReference>
<keyword evidence="8 9" id="KW-0472">Membrane</keyword>
<dbReference type="Gene3D" id="3.30.70.1450">
    <property type="entry name" value="Regulator of K+ conductance, C-terminal domain"/>
    <property type="match status" value="1"/>
</dbReference>
<feature type="transmembrane region" description="Helical" evidence="9">
    <location>
        <begin position="186"/>
        <end position="212"/>
    </location>
</feature>
<dbReference type="Proteomes" id="UP001216390">
    <property type="component" value="Chromosome"/>
</dbReference>
<dbReference type="KEGG" id="ima:PO878_14285"/>
<dbReference type="RefSeq" id="WP_272735196.1">
    <property type="nucleotide sequence ID" value="NZ_CP116942.1"/>
</dbReference>
<sequence length="495" mass="50235">MQAGLAVDIVLLTAGALLVVGMAASGLAERLRVPGGLLLLGIGMAVGDDGMGWIRFDDTDLAQSVAVAALALILFEGGLSTRRSELRAALGPSLALATAGVVVTAGVVAAVVHLAFGVETTTALLVGSVVASTDAAAVFASLRGAPVPARPARILSAESGLNDPVAALLTIGVLEAWRQDPSALDWISFGVVQLVGGALIGVGIGLVAAAVVRRQHGRRMVSPEVLTLAVAGLAYGGAAVVGASGLLAAFLAGVVLGDRTPRQRLHLIAFHRSLATAAEVGLFLILGLLIFPSELAPVAGRGLIVAGALVLVARPLAVLVCLVPFRLPRAELAIVSWAGLRGAVPIVLATYAITEDVPGGRFVLNTVFFVVLVSVALQGTTVAALARRLGLVGAPRGATVLDSVPIETAAGDVVELRLTEASRLCGRRLRDVPPPAPVRIVSLVRDGDVVVPDGDSQLRADDLVLVVVPASVEDPDADLEAWAAPVPGREGLDAG</sequence>
<evidence type="ECO:0000256" key="3">
    <source>
        <dbReference type="ARBA" id="ARBA00022449"/>
    </source>
</evidence>
<evidence type="ECO:0000256" key="5">
    <source>
        <dbReference type="ARBA" id="ARBA00022692"/>
    </source>
</evidence>
<dbReference type="GO" id="GO:0015297">
    <property type="term" value="F:antiporter activity"/>
    <property type="evidence" value="ECO:0007669"/>
    <property type="project" value="UniProtKB-KW"/>
</dbReference>
<proteinExistence type="predicted"/>
<dbReference type="PROSITE" id="PS51202">
    <property type="entry name" value="RCK_C"/>
    <property type="match status" value="1"/>
</dbReference>
<feature type="transmembrane region" description="Helical" evidence="9">
    <location>
        <begin position="93"/>
        <end position="116"/>
    </location>
</feature>
<keyword evidence="2" id="KW-0813">Transport</keyword>
<feature type="transmembrane region" description="Helical" evidence="9">
    <location>
        <begin position="366"/>
        <end position="386"/>
    </location>
</feature>
<evidence type="ECO:0000256" key="4">
    <source>
        <dbReference type="ARBA" id="ARBA00022475"/>
    </source>
</evidence>
<evidence type="ECO:0000256" key="7">
    <source>
        <dbReference type="ARBA" id="ARBA00023065"/>
    </source>
</evidence>
<keyword evidence="3" id="KW-0050">Antiport</keyword>
<dbReference type="GO" id="GO:0005886">
    <property type="term" value="C:plasma membrane"/>
    <property type="evidence" value="ECO:0007669"/>
    <property type="project" value="UniProtKB-SubCell"/>
</dbReference>
<evidence type="ECO:0000256" key="6">
    <source>
        <dbReference type="ARBA" id="ARBA00022989"/>
    </source>
</evidence>
<dbReference type="Gene3D" id="1.20.1530.20">
    <property type="match status" value="1"/>
</dbReference>
<dbReference type="AlphaFoldDB" id="A0AAE9Y7D3"/>
<feature type="transmembrane region" description="Helical" evidence="9">
    <location>
        <begin position="61"/>
        <end position="81"/>
    </location>
</feature>
<keyword evidence="5 9" id="KW-0812">Transmembrane</keyword>
<dbReference type="InterPro" id="IPR036721">
    <property type="entry name" value="RCK_C_sf"/>
</dbReference>
<protein>
    <submittedName>
        <fullName evidence="11">Potassium/proton antiporter</fullName>
    </submittedName>
</protein>
<dbReference type="Pfam" id="PF02080">
    <property type="entry name" value="TrkA_C"/>
    <property type="match status" value="1"/>
</dbReference>
<evidence type="ECO:0000313" key="12">
    <source>
        <dbReference type="Proteomes" id="UP001216390"/>
    </source>
</evidence>
<evidence type="ECO:0000256" key="2">
    <source>
        <dbReference type="ARBA" id="ARBA00022448"/>
    </source>
</evidence>
<feature type="transmembrane region" description="Helical" evidence="9">
    <location>
        <begin position="122"/>
        <end position="142"/>
    </location>
</feature>
<evidence type="ECO:0000256" key="1">
    <source>
        <dbReference type="ARBA" id="ARBA00004651"/>
    </source>
</evidence>
<feature type="domain" description="RCK C-terminal" evidence="10">
    <location>
        <begin position="401"/>
        <end position="482"/>
    </location>
</feature>
<evidence type="ECO:0000259" key="10">
    <source>
        <dbReference type="PROSITE" id="PS51202"/>
    </source>
</evidence>
<dbReference type="Pfam" id="PF00999">
    <property type="entry name" value="Na_H_Exchanger"/>
    <property type="match status" value="1"/>
</dbReference>
<organism evidence="11 12">
    <name type="scientific">Iamia majanohamensis</name>
    <dbReference type="NCBI Taxonomy" id="467976"/>
    <lineage>
        <taxon>Bacteria</taxon>
        <taxon>Bacillati</taxon>
        <taxon>Actinomycetota</taxon>
        <taxon>Acidimicrobiia</taxon>
        <taxon>Acidimicrobiales</taxon>
        <taxon>Iamiaceae</taxon>
        <taxon>Iamia</taxon>
    </lineage>
</organism>